<comment type="caution">
    <text evidence="1">The sequence shown here is derived from an EMBL/GenBank/DDBJ whole genome shotgun (WGS) entry which is preliminary data.</text>
</comment>
<keyword evidence="2" id="KW-1185">Reference proteome</keyword>
<gene>
    <name evidence="1" type="ORF">H9Y04_23160</name>
</gene>
<dbReference type="InterPro" id="IPR011042">
    <property type="entry name" value="6-blade_b-propeller_TolB-like"/>
</dbReference>
<dbReference type="SUPFAM" id="SSF63829">
    <property type="entry name" value="Calcium-dependent phosphotriesterase"/>
    <property type="match status" value="1"/>
</dbReference>
<dbReference type="PROSITE" id="PS51318">
    <property type="entry name" value="TAT"/>
    <property type="match status" value="1"/>
</dbReference>
<name>A0ABR7SM83_9ACTN</name>
<evidence type="ECO:0000313" key="1">
    <source>
        <dbReference type="EMBL" id="MBC9715453.1"/>
    </source>
</evidence>
<sequence>MAFSNRPDRPLARRGLLGAGAAIGGAALLGGLGPAAQAAETRTKPSWPRQFPLPNGWRPEGITIGNSPYAYFGSIANGGVYRASLATGKGSVVVPGLGAAHPTIGLKLLDSGKLLLCGGPSRELRIADPRTGATAVLATVGSEGTFVNDVIPGPGAAWFTDSFKPQLYRLALDRHQRPGAVTTVALSGDWVQGPDFTANGIERTPDGRGLLVVNSFADGGSLMRVDPRTGVADAVDLGGAKIPNGDGLLLLGRTLYVVQQRQNAIDVFGLNKAGTQGRLITRITDPGRFRIPTTAAAWGDRIYLPNARFDVAQPGPDTTYDAVAVDQV</sequence>
<dbReference type="InterPro" id="IPR006311">
    <property type="entry name" value="TAT_signal"/>
</dbReference>
<accession>A0ABR7SM83</accession>
<dbReference type="EMBL" id="JACTVJ010000011">
    <property type="protein sequence ID" value="MBC9715453.1"/>
    <property type="molecule type" value="Genomic_DNA"/>
</dbReference>
<dbReference type="RefSeq" id="WP_187815905.1">
    <property type="nucleotide sequence ID" value="NZ_JACTVJ010000011.1"/>
</dbReference>
<organism evidence="1 2">
    <name type="scientific">Streptomyces polyasparticus</name>
    <dbReference type="NCBI Taxonomy" id="2767826"/>
    <lineage>
        <taxon>Bacteria</taxon>
        <taxon>Bacillati</taxon>
        <taxon>Actinomycetota</taxon>
        <taxon>Actinomycetes</taxon>
        <taxon>Kitasatosporales</taxon>
        <taxon>Streptomycetaceae</taxon>
        <taxon>Streptomyces</taxon>
    </lineage>
</organism>
<reference evidence="1 2" key="1">
    <citation type="submission" date="2020-08" db="EMBL/GenBank/DDBJ databases">
        <title>Genemic of Streptomyces polyaspartic.</title>
        <authorList>
            <person name="Liu W."/>
        </authorList>
    </citation>
    <scope>NUCLEOTIDE SEQUENCE [LARGE SCALE GENOMIC DNA]</scope>
    <source>
        <strain evidence="1 2">TRM66268-LWL</strain>
    </source>
</reference>
<protein>
    <submittedName>
        <fullName evidence="1">Superoxide dismutase</fullName>
    </submittedName>
</protein>
<evidence type="ECO:0000313" key="2">
    <source>
        <dbReference type="Proteomes" id="UP000642284"/>
    </source>
</evidence>
<dbReference type="Gene3D" id="2.120.10.30">
    <property type="entry name" value="TolB, C-terminal domain"/>
    <property type="match status" value="1"/>
</dbReference>
<proteinExistence type="predicted"/>
<dbReference type="Proteomes" id="UP000642284">
    <property type="component" value="Unassembled WGS sequence"/>
</dbReference>